<feature type="signal peptide" evidence="1">
    <location>
        <begin position="1"/>
        <end position="17"/>
    </location>
</feature>
<keyword evidence="3" id="KW-1185">Reference proteome</keyword>
<evidence type="ECO:0000256" key="1">
    <source>
        <dbReference type="SAM" id="SignalP"/>
    </source>
</evidence>
<keyword evidence="1" id="KW-0732">Signal</keyword>
<dbReference type="RefSeq" id="WP_289832122.1">
    <property type="nucleotide sequence ID" value="NZ_JAUEDK010000070.1"/>
</dbReference>
<evidence type="ECO:0008006" key="4">
    <source>
        <dbReference type="Google" id="ProtNLM"/>
    </source>
</evidence>
<protein>
    <recommendedName>
        <fullName evidence="4">HNH endonuclease</fullName>
    </recommendedName>
</protein>
<gene>
    <name evidence="2" type="ORF">QU481_21925</name>
</gene>
<dbReference type="EMBL" id="JAUEDK010000070">
    <property type="protein sequence ID" value="MDN0077486.1"/>
    <property type="molecule type" value="Genomic_DNA"/>
</dbReference>
<organism evidence="2 3">
    <name type="scientific">Crenobacter oryzisoli</name>
    <dbReference type="NCBI Taxonomy" id="3056844"/>
    <lineage>
        <taxon>Bacteria</taxon>
        <taxon>Pseudomonadati</taxon>
        <taxon>Pseudomonadota</taxon>
        <taxon>Betaproteobacteria</taxon>
        <taxon>Neisseriales</taxon>
        <taxon>Neisseriaceae</taxon>
        <taxon>Crenobacter</taxon>
    </lineage>
</organism>
<sequence>MKHLVITLLFATGLASAGDLPNPHMTPGATNPDVTQDNIQQTVCVKGYTKTIRPAAYYTNKLKKTQISQYGYADTDPKHYEEDHLISLEIGGDPQDERNLWPEPWKSQWNAHVKDKLENKLHKMVCAGEISLAEAQKAMATDWIAAYKHYVVD</sequence>
<dbReference type="Proteomes" id="UP001168540">
    <property type="component" value="Unassembled WGS sequence"/>
</dbReference>
<name>A0ABT7XUM2_9NEIS</name>
<accession>A0ABT7XUM2</accession>
<comment type="caution">
    <text evidence="2">The sequence shown here is derived from an EMBL/GenBank/DDBJ whole genome shotgun (WGS) entry which is preliminary data.</text>
</comment>
<evidence type="ECO:0000313" key="2">
    <source>
        <dbReference type="EMBL" id="MDN0077486.1"/>
    </source>
</evidence>
<proteinExistence type="predicted"/>
<feature type="chain" id="PRO_5045408613" description="HNH endonuclease" evidence="1">
    <location>
        <begin position="18"/>
        <end position="153"/>
    </location>
</feature>
<evidence type="ECO:0000313" key="3">
    <source>
        <dbReference type="Proteomes" id="UP001168540"/>
    </source>
</evidence>
<reference evidence="2" key="1">
    <citation type="submission" date="2023-06" db="EMBL/GenBank/DDBJ databases">
        <authorList>
            <person name="Zhang S."/>
        </authorList>
    </citation>
    <scope>NUCLEOTIDE SEQUENCE</scope>
    <source>
        <strain evidence="2">SG2303</strain>
    </source>
</reference>